<dbReference type="Proteomes" id="UP000284702">
    <property type="component" value="Unassembled WGS sequence"/>
</dbReference>
<proteinExistence type="predicted"/>
<organism evidence="1 2">
    <name type="scientific">Aphanomyces astaci</name>
    <name type="common">Crayfish plague agent</name>
    <dbReference type="NCBI Taxonomy" id="112090"/>
    <lineage>
        <taxon>Eukaryota</taxon>
        <taxon>Sar</taxon>
        <taxon>Stramenopiles</taxon>
        <taxon>Oomycota</taxon>
        <taxon>Saprolegniomycetes</taxon>
        <taxon>Saprolegniales</taxon>
        <taxon>Verrucalvaceae</taxon>
        <taxon>Aphanomyces</taxon>
    </lineage>
</organism>
<name>A0A425CXV6_APHAT</name>
<dbReference type="AlphaFoldDB" id="A0A425CXV6"/>
<sequence length="139" mass="15260">MQASIWIGLSDFKVGHQSKPSNLCSTTHHPQHANSARAGCFRLSFATTTKPLRGIYDTLGVQPCRICCSRVQAMDSSSPTRRNLLHCAGSTEQKTPSQEACIGNQTGGRVWLVLETSDFWGDYEAMQVAGVRFSEVPRT</sequence>
<reference evidence="1" key="1">
    <citation type="submission" date="2018-07" db="EMBL/GenBank/DDBJ databases">
        <title>Annotation of Aphanomyces astaci genome assembly.</title>
        <authorList>
            <person name="Studholme D.J."/>
        </authorList>
    </citation>
    <scope>NUCLEOTIDE SEQUENCE [LARGE SCALE GENOMIC DNA]</scope>
    <source>
        <strain evidence="1">Pc</strain>
    </source>
</reference>
<gene>
    <name evidence="1" type="ORF">B5M09_002822</name>
</gene>
<keyword evidence="2" id="KW-1185">Reference proteome</keyword>
<comment type="caution">
    <text evidence="1">The sequence shown here is derived from an EMBL/GenBank/DDBJ whole genome shotgun (WGS) entry which is preliminary data.</text>
</comment>
<evidence type="ECO:0000313" key="1">
    <source>
        <dbReference type="EMBL" id="RQM21833.1"/>
    </source>
</evidence>
<accession>A0A425CXV6</accession>
<evidence type="ECO:0000313" key="2">
    <source>
        <dbReference type="Proteomes" id="UP000284702"/>
    </source>
</evidence>
<dbReference type="EMBL" id="MZMZ02003381">
    <property type="protein sequence ID" value="RQM21833.1"/>
    <property type="molecule type" value="Genomic_DNA"/>
</dbReference>
<dbReference type="VEuPathDB" id="FungiDB:H257_02992"/>
<protein>
    <submittedName>
        <fullName evidence="1">Uncharacterized protein</fullName>
    </submittedName>
</protein>